<evidence type="ECO:0000256" key="2">
    <source>
        <dbReference type="SAM" id="MobiDB-lite"/>
    </source>
</evidence>
<feature type="transmembrane region" description="Helical" evidence="3">
    <location>
        <begin position="319"/>
        <end position="340"/>
    </location>
</feature>
<feature type="domain" description="CNNM transmembrane" evidence="4">
    <location>
        <begin position="257"/>
        <end position="441"/>
    </location>
</feature>
<proteinExistence type="predicted"/>
<keyword evidence="1 3" id="KW-0472">Membrane</keyword>
<feature type="compositionally biased region" description="Basic and acidic residues" evidence="2">
    <location>
        <begin position="661"/>
        <end position="672"/>
    </location>
</feature>
<feature type="transmembrane region" description="Helical" evidence="3">
    <location>
        <begin position="86"/>
        <end position="107"/>
    </location>
</feature>
<dbReference type="InterPro" id="IPR046342">
    <property type="entry name" value="CBS_dom_sf"/>
</dbReference>
<keyword evidence="6" id="KW-1185">Reference proteome</keyword>
<keyword evidence="1 3" id="KW-1133">Transmembrane helix</keyword>
<feature type="region of interest" description="Disordered" evidence="2">
    <location>
        <begin position="866"/>
        <end position="928"/>
    </location>
</feature>
<dbReference type="InParanoid" id="A0A066VN91"/>
<organism evidence="5 6">
    <name type="scientific">Tilletiaria anomala (strain ATCC 24038 / CBS 436.72 / UBC 951)</name>
    <dbReference type="NCBI Taxonomy" id="1037660"/>
    <lineage>
        <taxon>Eukaryota</taxon>
        <taxon>Fungi</taxon>
        <taxon>Dikarya</taxon>
        <taxon>Basidiomycota</taxon>
        <taxon>Ustilaginomycotina</taxon>
        <taxon>Exobasidiomycetes</taxon>
        <taxon>Georgefischeriales</taxon>
        <taxon>Tilletiariaceae</taxon>
        <taxon>Tilletiaria</taxon>
    </lineage>
</organism>
<dbReference type="Gene3D" id="3.10.580.10">
    <property type="entry name" value="CBS-domain"/>
    <property type="match status" value="3"/>
</dbReference>
<sequence length="1198" mass="125110">MVDLSAQTLDLDPDIGALRLCPHPSHRPDNNDSAPRSLAAVAHQHEYQNDAAAIHDCPSPCSGGDDTTPGTAALTTPSTLRRSSSVASFVWLFALALFAATSIVLTAQASPIQQIAPRAADAQQHDEHSHLLPLHPARWAAPDIARDGAYGSHLQQQQQHSEPVYAIGDARARHENQDAVESGRQITPSFAHRLDRPSCTDPKDRNCSHGHNLARSAVAPPHSSMHDHTQYHAKRQEDSGTSAANACESSTSPPGISSVQKAAYAIVVPVLILLSGLFAGLTLGYMSLDETQLQVLAAQGTDKQKMYARKIMPVRKDGHLLLTTLLIANMITNETLPIVADPLLGGGFRAVIFSIVVIVIFAELIPQSVCSRYGLVVGAYMALPTRIIILVLWPVAWPVSRILHAALGPHHGIIYRRGELKELVNIHAAAGGRGGDLNGDTVMIVGGALDLQEKVVQDAMTPIERVFMLPFEAKLDYATLEKVVRSGHSRIPIYQDIDISLGGGKALANSGSATPSKKPSLLSTFARKVSASQADAAASDSGSPQSPPPGSPTSSTAALAETASFGYLAPATVTRRKIIGTLLVKSCVLLDPEDAVPVSDMVINAMPTIPQDEPLLNVLNAFQEGRSHMAIVSSRTRHAVLGVSGKAAAGKGTGTGGALDGIKEEDSTEKDASNNSFPRQNSATDVGTVSSESDKLSRIVSGDSDVSSTTSTSPSASSSNRVSPSHHPHAHHQLHPHDGWRRKTKGLFSKRLSKHETSISLELTSHQSTNTGTGSAEQQQFHAGACADVDSDADADGAFDTGTPVGIITLEDVLEELLQSEIYDEYDADGGHHVNFASLSPPPSPKHQVLRRAPFAPCDEKLALDASSATAAHSAGAVAPGEQHNEAANAPQPQSQQRTTVLQRLGINRKKSSAHGPDGEASKKGDKDAHASAAVADFSNPLVPASSAFASDSTALGLLHAPLTDEPECIVSAEAVQKDKGMDAEKAATTTATTTRRGSSRPSSIKTAAGAASTRHAAPGPLGLADLTLALPFSAVASGTKQRSESQLRANSGGGEEQRQLRSPKITVLHCSSTSRPPTPGIATSAAIAQQGHMGGSALEPSMTASAQGTAVIATAAAEATTGAAPSSRPVAVKTQHVPSGPLGAAIVSEDLLRSRGRTVERSGSRVAQVSQSPAPAAAEPTQAQSQAKGPRTHVDQS</sequence>
<dbReference type="PROSITE" id="PS51846">
    <property type="entry name" value="CNNM"/>
    <property type="match status" value="1"/>
</dbReference>
<dbReference type="HOGENOM" id="CLU_271074_0_0_1"/>
<feature type="transmembrane region" description="Helical" evidence="3">
    <location>
        <begin position="377"/>
        <end position="397"/>
    </location>
</feature>
<name>A0A066VN91_TILAU</name>
<keyword evidence="1 3" id="KW-0812">Transmembrane</keyword>
<dbReference type="Proteomes" id="UP000027361">
    <property type="component" value="Unassembled WGS sequence"/>
</dbReference>
<feature type="transmembrane region" description="Helical" evidence="3">
    <location>
        <begin position="262"/>
        <end position="286"/>
    </location>
</feature>
<dbReference type="OrthoDB" id="5353557at2759"/>
<dbReference type="GO" id="GO:0005737">
    <property type="term" value="C:cytoplasm"/>
    <property type="evidence" value="ECO:0007669"/>
    <property type="project" value="TreeGrafter"/>
</dbReference>
<feature type="compositionally biased region" description="Low complexity" evidence="2">
    <location>
        <begin position="866"/>
        <end position="879"/>
    </location>
</feature>
<dbReference type="PANTHER" id="PTHR12064:SF90">
    <property type="entry name" value="CNNM TRANSMEMBRANE DOMAIN-CONTAINING PROTEIN"/>
    <property type="match status" value="1"/>
</dbReference>
<comment type="caution">
    <text evidence="5">The sequence shown here is derived from an EMBL/GenBank/DDBJ whole genome shotgun (WGS) entry which is preliminary data.</text>
</comment>
<feature type="compositionally biased region" description="Polar residues" evidence="2">
    <location>
        <begin position="996"/>
        <end position="1006"/>
    </location>
</feature>
<dbReference type="Pfam" id="PF01595">
    <property type="entry name" value="CNNM"/>
    <property type="match status" value="1"/>
</dbReference>
<evidence type="ECO:0000256" key="1">
    <source>
        <dbReference type="PROSITE-ProRule" id="PRU01193"/>
    </source>
</evidence>
<evidence type="ECO:0000259" key="4">
    <source>
        <dbReference type="PROSITE" id="PS51846"/>
    </source>
</evidence>
<reference evidence="5 6" key="1">
    <citation type="submission" date="2014-05" db="EMBL/GenBank/DDBJ databases">
        <title>Draft genome sequence of a rare smut relative, Tilletiaria anomala UBC 951.</title>
        <authorList>
            <consortium name="DOE Joint Genome Institute"/>
            <person name="Toome M."/>
            <person name="Kuo A."/>
            <person name="Henrissat B."/>
            <person name="Lipzen A."/>
            <person name="Tritt A."/>
            <person name="Yoshinaga Y."/>
            <person name="Zane M."/>
            <person name="Barry K."/>
            <person name="Grigoriev I.V."/>
            <person name="Spatafora J.W."/>
            <person name="Aimea M.C."/>
        </authorList>
    </citation>
    <scope>NUCLEOTIDE SEQUENCE [LARGE SCALE GENOMIC DNA]</scope>
    <source>
        <strain evidence="5 6">UBC 951</strain>
    </source>
</reference>
<protein>
    <submittedName>
        <fullName evidence="5">DUF21-domain-containing protein</fullName>
    </submittedName>
</protein>
<feature type="compositionally biased region" description="Polar residues" evidence="2">
    <location>
        <begin position="891"/>
        <end position="902"/>
    </location>
</feature>
<dbReference type="PANTHER" id="PTHR12064">
    <property type="entry name" value="METAL TRANSPORTER CNNM"/>
    <property type="match status" value="1"/>
</dbReference>
<feature type="compositionally biased region" description="Low complexity" evidence="2">
    <location>
        <begin position="700"/>
        <end position="723"/>
    </location>
</feature>
<feature type="compositionally biased region" description="Low complexity" evidence="2">
    <location>
        <begin position="533"/>
        <end position="544"/>
    </location>
</feature>
<dbReference type="GO" id="GO:0030026">
    <property type="term" value="P:intracellular manganese ion homeostasis"/>
    <property type="evidence" value="ECO:0007669"/>
    <property type="project" value="TreeGrafter"/>
</dbReference>
<evidence type="ECO:0000256" key="3">
    <source>
        <dbReference type="SAM" id="Phobius"/>
    </source>
</evidence>
<feature type="region of interest" description="Disordered" evidence="2">
    <location>
        <begin position="975"/>
        <end position="1017"/>
    </location>
</feature>
<feature type="compositionally biased region" description="Low complexity" evidence="2">
    <location>
        <begin position="1008"/>
        <end position="1017"/>
    </location>
</feature>
<feature type="region of interest" description="Disordered" evidence="2">
    <location>
        <begin position="1156"/>
        <end position="1198"/>
    </location>
</feature>
<feature type="region of interest" description="Disordered" evidence="2">
    <location>
        <begin position="217"/>
        <end position="256"/>
    </location>
</feature>
<feature type="compositionally biased region" description="Basic and acidic residues" evidence="2">
    <location>
        <begin position="976"/>
        <end position="986"/>
    </location>
</feature>
<feature type="region of interest" description="Disordered" evidence="2">
    <location>
        <begin position="1122"/>
        <end position="1142"/>
    </location>
</feature>
<feature type="compositionally biased region" description="Polar residues" evidence="2">
    <location>
        <begin position="239"/>
        <end position="256"/>
    </location>
</feature>
<accession>A0A066VN91</accession>
<dbReference type="GeneID" id="25264733"/>
<dbReference type="RefSeq" id="XP_013242316.1">
    <property type="nucleotide sequence ID" value="XM_013386862.1"/>
</dbReference>
<dbReference type="AlphaFoldDB" id="A0A066VN91"/>
<feature type="region of interest" description="Disordered" evidence="2">
    <location>
        <begin position="533"/>
        <end position="556"/>
    </location>
</feature>
<gene>
    <name evidence="5" type="ORF">K437DRAFT_257597</name>
</gene>
<feature type="region of interest" description="Disordered" evidence="2">
    <location>
        <begin position="647"/>
        <end position="741"/>
    </location>
</feature>
<dbReference type="EMBL" id="JMSN01000063">
    <property type="protein sequence ID" value="KDN43217.1"/>
    <property type="molecule type" value="Genomic_DNA"/>
</dbReference>
<feature type="region of interest" description="Disordered" evidence="2">
    <location>
        <begin position="1038"/>
        <end position="1064"/>
    </location>
</feature>
<dbReference type="InterPro" id="IPR002550">
    <property type="entry name" value="CNNM"/>
</dbReference>
<dbReference type="SUPFAM" id="SSF54631">
    <property type="entry name" value="CBS-domain pair"/>
    <property type="match status" value="1"/>
</dbReference>
<feature type="compositionally biased region" description="Polar residues" evidence="2">
    <location>
        <begin position="673"/>
        <end position="691"/>
    </location>
</feature>
<dbReference type="STRING" id="1037660.A0A066VN91"/>
<feature type="transmembrane region" description="Helical" evidence="3">
    <location>
        <begin position="346"/>
        <end position="365"/>
    </location>
</feature>
<dbReference type="GO" id="GO:0010960">
    <property type="term" value="P:magnesium ion homeostasis"/>
    <property type="evidence" value="ECO:0007669"/>
    <property type="project" value="InterPro"/>
</dbReference>
<dbReference type="GO" id="GO:0016020">
    <property type="term" value="C:membrane"/>
    <property type="evidence" value="ECO:0007669"/>
    <property type="project" value="UniProtKB-UniRule"/>
</dbReference>
<feature type="compositionally biased region" description="Basic and acidic residues" evidence="2">
    <location>
        <begin position="224"/>
        <end position="238"/>
    </location>
</feature>
<dbReference type="InterPro" id="IPR045095">
    <property type="entry name" value="ACDP"/>
</dbReference>
<evidence type="ECO:0000313" key="6">
    <source>
        <dbReference type="Proteomes" id="UP000027361"/>
    </source>
</evidence>
<evidence type="ECO:0000313" key="5">
    <source>
        <dbReference type="EMBL" id="KDN43217.1"/>
    </source>
</evidence>
<feature type="compositionally biased region" description="Basic and acidic residues" evidence="2">
    <location>
        <begin position="917"/>
        <end position="928"/>
    </location>
</feature>
<feature type="compositionally biased region" description="Low complexity" evidence="2">
    <location>
        <begin position="1168"/>
        <end position="1188"/>
    </location>
</feature>
<feature type="compositionally biased region" description="Basic residues" evidence="2">
    <location>
        <begin position="724"/>
        <end position="734"/>
    </location>
</feature>
<feature type="compositionally biased region" description="Polar residues" evidence="2">
    <location>
        <begin position="1038"/>
        <end position="1050"/>
    </location>
</feature>